<feature type="compositionally biased region" description="Low complexity" evidence="1">
    <location>
        <begin position="897"/>
        <end position="914"/>
    </location>
</feature>
<feature type="compositionally biased region" description="Polar residues" evidence="1">
    <location>
        <begin position="303"/>
        <end position="312"/>
    </location>
</feature>
<name>A0A420XXL0_9PEZI</name>
<feature type="region of interest" description="Disordered" evidence="1">
    <location>
        <begin position="356"/>
        <end position="383"/>
    </location>
</feature>
<feature type="compositionally biased region" description="Basic and acidic residues" evidence="1">
    <location>
        <begin position="356"/>
        <end position="381"/>
    </location>
</feature>
<feature type="region of interest" description="Disordered" evidence="1">
    <location>
        <begin position="710"/>
        <end position="731"/>
    </location>
</feature>
<accession>A0A420XXL0</accession>
<dbReference type="STRING" id="177199.A0A420XXL0"/>
<feature type="compositionally biased region" description="Low complexity" evidence="1">
    <location>
        <begin position="10"/>
        <end position="31"/>
    </location>
</feature>
<reference evidence="3 4" key="1">
    <citation type="submission" date="2018-08" db="EMBL/GenBank/DDBJ databases">
        <title>Draft genome of the lignicolous fungus Coniochaeta pulveracea.</title>
        <authorList>
            <person name="Borstlap C.J."/>
            <person name="De Witt R.N."/>
            <person name="Botha A."/>
            <person name="Volschenk H."/>
        </authorList>
    </citation>
    <scope>NUCLEOTIDE SEQUENCE [LARGE SCALE GENOMIC DNA]</scope>
    <source>
        <strain evidence="3 4">CAB683</strain>
    </source>
</reference>
<dbReference type="InterPro" id="IPR013087">
    <property type="entry name" value="Znf_C2H2_type"/>
</dbReference>
<feature type="compositionally biased region" description="Low complexity" evidence="1">
    <location>
        <begin position="478"/>
        <end position="495"/>
    </location>
</feature>
<feature type="domain" description="C2H2-type" evidence="2">
    <location>
        <begin position="557"/>
        <end position="576"/>
    </location>
</feature>
<dbReference type="SMART" id="SM00355">
    <property type="entry name" value="ZnF_C2H2"/>
    <property type="match status" value="5"/>
</dbReference>
<dbReference type="Proteomes" id="UP000275385">
    <property type="component" value="Unassembled WGS sequence"/>
</dbReference>
<dbReference type="OrthoDB" id="4738706at2759"/>
<organism evidence="3 4">
    <name type="scientific">Coniochaeta pulveracea</name>
    <dbReference type="NCBI Taxonomy" id="177199"/>
    <lineage>
        <taxon>Eukaryota</taxon>
        <taxon>Fungi</taxon>
        <taxon>Dikarya</taxon>
        <taxon>Ascomycota</taxon>
        <taxon>Pezizomycotina</taxon>
        <taxon>Sordariomycetes</taxon>
        <taxon>Sordariomycetidae</taxon>
        <taxon>Coniochaetales</taxon>
        <taxon>Coniochaetaceae</taxon>
        <taxon>Coniochaeta</taxon>
    </lineage>
</organism>
<dbReference type="EMBL" id="QVQW01000107">
    <property type="protein sequence ID" value="RKU40387.1"/>
    <property type="molecule type" value="Genomic_DNA"/>
</dbReference>
<protein>
    <recommendedName>
        <fullName evidence="2">C2H2-type domain-containing protein</fullName>
    </recommendedName>
</protein>
<gene>
    <name evidence="3" type="ORF">DL546_001946</name>
</gene>
<evidence type="ECO:0000313" key="4">
    <source>
        <dbReference type="Proteomes" id="UP000275385"/>
    </source>
</evidence>
<feature type="region of interest" description="Disordered" evidence="1">
    <location>
        <begin position="820"/>
        <end position="943"/>
    </location>
</feature>
<proteinExistence type="predicted"/>
<feature type="compositionally biased region" description="Pro residues" evidence="1">
    <location>
        <begin position="467"/>
        <end position="477"/>
    </location>
</feature>
<feature type="domain" description="C2H2-type" evidence="2">
    <location>
        <begin position="204"/>
        <end position="231"/>
    </location>
</feature>
<feature type="compositionally biased region" description="Polar residues" evidence="1">
    <location>
        <begin position="236"/>
        <end position="246"/>
    </location>
</feature>
<evidence type="ECO:0000259" key="2">
    <source>
        <dbReference type="SMART" id="SM00355"/>
    </source>
</evidence>
<feature type="domain" description="C2H2-type" evidence="2">
    <location>
        <begin position="614"/>
        <end position="644"/>
    </location>
</feature>
<dbReference type="Gene3D" id="3.30.160.60">
    <property type="entry name" value="Classic Zinc Finger"/>
    <property type="match status" value="1"/>
</dbReference>
<evidence type="ECO:0000313" key="3">
    <source>
        <dbReference type="EMBL" id="RKU40387.1"/>
    </source>
</evidence>
<feature type="domain" description="C2H2-type" evidence="2">
    <location>
        <begin position="672"/>
        <end position="692"/>
    </location>
</feature>
<feature type="domain" description="C2H2-type" evidence="2">
    <location>
        <begin position="582"/>
        <end position="609"/>
    </location>
</feature>
<feature type="compositionally biased region" description="Polar residues" evidence="1">
    <location>
        <begin position="267"/>
        <end position="284"/>
    </location>
</feature>
<evidence type="ECO:0000256" key="1">
    <source>
        <dbReference type="SAM" id="MobiDB-lite"/>
    </source>
</evidence>
<keyword evidence="4" id="KW-1185">Reference proteome</keyword>
<feature type="region of interest" description="Disordered" evidence="1">
    <location>
        <begin position="1"/>
        <end position="58"/>
    </location>
</feature>
<feature type="compositionally biased region" description="Pro residues" evidence="1">
    <location>
        <begin position="42"/>
        <end position="56"/>
    </location>
</feature>
<sequence>MPVPTVAGLAGETVAPTPTPPARATAPALSTAHRRTRAVRDNPPPPPPALIVPPPHDSGLETRIKQLRDQQADICSELAQLLPLKYGTNFKLELEMLQHKRLVLEAYAREQNFYDMIPVLSEIDEARALQYQCECIETACINRGVDLHDPRFVALLKTIHQDHAPPGYAEWLDRNVAHYDPIFASHRWRLRDSQSLTSPQLHSYKCWDDTCIHYIYGYCQSSDRDRHARDHTLSPTWDSALSVSGTPTPPFSGQPRGSSSHKHSLDYAQQDSTRYLPQPSSSVHQLPPMATAGQPRDNRESLKTYSFISESSPRPRGSIDSEVDPLLPPPKRPKHGQPKLKSIEELLLLSNPDQCLRDESRGEDQEIPDHRAPKSKLDHKSPARRISLHRQQYLPAGTTPSSASAGSAPVLPSHTLLSQAAQAIHNSQAYSHTHAPPVILPPTLMHQVSNSSHGRKHPASPLYQLPLPQPQPWPPQPSTSQTPSAQALSSQPLSSEHSTGPRDHHHHHHSMHPHDRSALPSMPGSVFSHRASMGGFEQGPRIDIIPSRSYPVSGGKNECPTCGRAVKDLPSHMLTHQDERPEKCPIATCNFHTKGFARKYDKQRHTLIHYQGTIICPFCPGVGTDFEKSFSRADNFKKHLMKSHGVEQTPPNSRKNLLASGGGATGHIGANATCSICRGQFATAQAFYEHLDECIVSQVLSTVPRHSTTYADADHDGGTRRHTVSGTTNGELMDSTITITGRRTTSAYVGREPELENREPDEIGLEKTLVEESHLSAKSPTPKRFRSPEEAAAIQQHDATRLSGRMDDIRVTGTVAPTTNYIHNEGARTGAPVSSHQTREDSVDALPSPDPQPDIKHELQGGNDETSQLATHLQPLPGGRKPLPSGPGQREEEDTHPSTTSPASSPPVVLSRVSTETHHQDGPVRPSIKNLTNPGIACNDTGH</sequence>
<feature type="region of interest" description="Disordered" evidence="1">
    <location>
        <begin position="433"/>
        <end position="539"/>
    </location>
</feature>
<comment type="caution">
    <text evidence="3">The sequence shown here is derived from an EMBL/GenBank/DDBJ whole genome shotgun (WGS) entry which is preliminary data.</text>
</comment>
<feature type="region of interest" description="Disordered" evidence="1">
    <location>
        <begin position="236"/>
        <end position="338"/>
    </location>
</feature>
<dbReference type="AlphaFoldDB" id="A0A420XXL0"/>